<protein>
    <submittedName>
        <fullName evidence="1">Uncharacterized protein</fullName>
    </submittedName>
</protein>
<dbReference type="Proteomes" id="UP000004995">
    <property type="component" value="Unassembled WGS sequence"/>
</dbReference>
<reference evidence="2" key="1">
    <citation type="journal article" date="2012" name="Nat. Biotechnol.">
        <title>Reference genome sequence of the model plant Setaria.</title>
        <authorList>
            <person name="Bennetzen J.L."/>
            <person name="Schmutz J."/>
            <person name="Wang H."/>
            <person name="Percifield R."/>
            <person name="Hawkins J."/>
            <person name="Pontaroli A.C."/>
            <person name="Estep M."/>
            <person name="Feng L."/>
            <person name="Vaughn J.N."/>
            <person name="Grimwood J."/>
            <person name="Jenkins J."/>
            <person name="Barry K."/>
            <person name="Lindquist E."/>
            <person name="Hellsten U."/>
            <person name="Deshpande S."/>
            <person name="Wang X."/>
            <person name="Wu X."/>
            <person name="Mitros T."/>
            <person name="Triplett J."/>
            <person name="Yang X."/>
            <person name="Ye C.Y."/>
            <person name="Mauro-Herrera M."/>
            <person name="Wang L."/>
            <person name="Li P."/>
            <person name="Sharma M."/>
            <person name="Sharma R."/>
            <person name="Ronald P.C."/>
            <person name="Panaud O."/>
            <person name="Kellogg E.A."/>
            <person name="Brutnell T.P."/>
            <person name="Doust A.N."/>
            <person name="Tuskan G.A."/>
            <person name="Rokhsar D."/>
            <person name="Devos K.M."/>
        </authorList>
    </citation>
    <scope>NUCLEOTIDE SEQUENCE [LARGE SCALE GENOMIC DNA]</scope>
    <source>
        <strain evidence="2">cv. Yugu1</strain>
    </source>
</reference>
<name>K3XUK2_SETIT</name>
<dbReference type="EMBL" id="AGNK02002798">
    <property type="status" value="NOT_ANNOTATED_CDS"/>
    <property type="molecule type" value="Genomic_DNA"/>
</dbReference>
<dbReference type="InParanoid" id="K3XUK2"/>
<proteinExistence type="predicted"/>
<reference evidence="1" key="2">
    <citation type="submission" date="2018-08" db="UniProtKB">
        <authorList>
            <consortium name="EnsemblPlants"/>
        </authorList>
    </citation>
    <scope>IDENTIFICATION</scope>
    <source>
        <strain evidence="1">Yugu1</strain>
    </source>
</reference>
<dbReference type="HOGENOM" id="CLU_3176341_0_0_1"/>
<dbReference type="Gramene" id="KQL03785">
    <property type="protein sequence ID" value="KQL03785"/>
    <property type="gene ID" value="SETIT_005609mg"/>
</dbReference>
<dbReference type="EnsemblPlants" id="KQL03785">
    <property type="protein sequence ID" value="KQL03785"/>
    <property type="gene ID" value="SETIT_005609mg"/>
</dbReference>
<accession>K3XUK2</accession>
<keyword evidence="2" id="KW-1185">Reference proteome</keyword>
<organism evidence="1 2">
    <name type="scientific">Setaria italica</name>
    <name type="common">Foxtail millet</name>
    <name type="synonym">Panicum italicum</name>
    <dbReference type="NCBI Taxonomy" id="4555"/>
    <lineage>
        <taxon>Eukaryota</taxon>
        <taxon>Viridiplantae</taxon>
        <taxon>Streptophyta</taxon>
        <taxon>Embryophyta</taxon>
        <taxon>Tracheophyta</taxon>
        <taxon>Spermatophyta</taxon>
        <taxon>Magnoliopsida</taxon>
        <taxon>Liliopsida</taxon>
        <taxon>Poales</taxon>
        <taxon>Poaceae</taxon>
        <taxon>PACMAD clade</taxon>
        <taxon>Panicoideae</taxon>
        <taxon>Panicodae</taxon>
        <taxon>Paniceae</taxon>
        <taxon>Cenchrinae</taxon>
        <taxon>Setaria</taxon>
    </lineage>
</organism>
<evidence type="ECO:0000313" key="1">
    <source>
        <dbReference type="EnsemblPlants" id="KQL03785"/>
    </source>
</evidence>
<dbReference type="AlphaFoldDB" id="K3XUK2"/>
<sequence length="47" mass="5415">MKSFTIVLQATRWPFENLNSCTKHCFIFETIGGGNQGSYENFDHKCN</sequence>
<evidence type="ECO:0000313" key="2">
    <source>
        <dbReference type="Proteomes" id="UP000004995"/>
    </source>
</evidence>